<dbReference type="Gene3D" id="3.40.50.300">
    <property type="entry name" value="P-loop containing nucleotide triphosphate hydrolases"/>
    <property type="match status" value="1"/>
</dbReference>
<dbReference type="Proteomes" id="UP000678499">
    <property type="component" value="Unassembled WGS sequence"/>
</dbReference>
<keyword evidence="2" id="KW-0488">Methylation</keyword>
<dbReference type="InterPro" id="IPR035778">
    <property type="entry name" value="SPRY_hnRNP_U"/>
</dbReference>
<feature type="domain" description="SAP" evidence="7">
    <location>
        <begin position="9"/>
        <end position="43"/>
    </location>
</feature>
<feature type="domain" description="B30.2/SPRY" evidence="6">
    <location>
        <begin position="284"/>
        <end position="485"/>
    </location>
</feature>
<evidence type="ECO:0000313" key="8">
    <source>
        <dbReference type="EMBL" id="CAD7277869.1"/>
    </source>
</evidence>
<keyword evidence="4" id="KW-0539">Nucleus</keyword>
<evidence type="ECO:0000256" key="5">
    <source>
        <dbReference type="SAM" id="MobiDB-lite"/>
    </source>
</evidence>
<reference evidence="8" key="1">
    <citation type="submission" date="2020-11" db="EMBL/GenBank/DDBJ databases">
        <authorList>
            <person name="Tran Van P."/>
        </authorList>
    </citation>
    <scope>NUCLEOTIDE SEQUENCE</scope>
</reference>
<comment type="subcellular location">
    <subcellularLocation>
        <location evidence="1">Nucleus</location>
    </subcellularLocation>
</comment>
<dbReference type="Pfam" id="PF00622">
    <property type="entry name" value="SPRY"/>
    <property type="match status" value="1"/>
</dbReference>
<feature type="compositionally biased region" description="Gly residues" evidence="5">
    <location>
        <begin position="749"/>
        <end position="769"/>
    </location>
</feature>
<gene>
    <name evidence="8" type="ORF">NMOB1V02_LOCUS5589</name>
</gene>
<dbReference type="Gene3D" id="1.10.720.30">
    <property type="entry name" value="SAP domain"/>
    <property type="match status" value="1"/>
</dbReference>
<feature type="compositionally biased region" description="Basic and acidic residues" evidence="5">
    <location>
        <begin position="694"/>
        <end position="703"/>
    </location>
</feature>
<dbReference type="InterPro" id="IPR003877">
    <property type="entry name" value="SPRY_dom"/>
</dbReference>
<dbReference type="Gene3D" id="2.60.120.920">
    <property type="match status" value="1"/>
</dbReference>
<dbReference type="OrthoDB" id="445357at2759"/>
<feature type="compositionally biased region" description="Low complexity" evidence="5">
    <location>
        <begin position="877"/>
        <end position="887"/>
    </location>
</feature>
<feature type="compositionally biased region" description="Gly residues" evidence="5">
    <location>
        <begin position="794"/>
        <end position="811"/>
    </location>
</feature>
<feature type="compositionally biased region" description="Basic and acidic residues" evidence="5">
    <location>
        <begin position="812"/>
        <end position="821"/>
    </location>
</feature>
<dbReference type="PANTHER" id="PTHR12381:SF56">
    <property type="entry name" value="B30.2_SPRY DOMAIN-CONTAINING PROTEIN-RELATED"/>
    <property type="match status" value="1"/>
</dbReference>
<organism evidence="8">
    <name type="scientific">Notodromas monacha</name>
    <dbReference type="NCBI Taxonomy" id="399045"/>
    <lineage>
        <taxon>Eukaryota</taxon>
        <taxon>Metazoa</taxon>
        <taxon>Ecdysozoa</taxon>
        <taxon>Arthropoda</taxon>
        <taxon>Crustacea</taxon>
        <taxon>Oligostraca</taxon>
        <taxon>Ostracoda</taxon>
        <taxon>Podocopa</taxon>
        <taxon>Podocopida</taxon>
        <taxon>Cypridocopina</taxon>
        <taxon>Cypridoidea</taxon>
        <taxon>Cyprididae</taxon>
        <taxon>Notodromas</taxon>
    </lineage>
</organism>
<dbReference type="PROSITE" id="PS50800">
    <property type="entry name" value="SAP"/>
    <property type="match status" value="1"/>
</dbReference>
<dbReference type="CDD" id="cd12884">
    <property type="entry name" value="SPRY_hnRNP"/>
    <property type="match status" value="1"/>
</dbReference>
<accession>A0A7R9GE93</accession>
<dbReference type="InterPro" id="IPR036361">
    <property type="entry name" value="SAP_dom_sf"/>
</dbReference>
<dbReference type="GO" id="GO:0005634">
    <property type="term" value="C:nucleus"/>
    <property type="evidence" value="ECO:0007669"/>
    <property type="project" value="UniProtKB-SubCell"/>
</dbReference>
<evidence type="ECO:0000259" key="6">
    <source>
        <dbReference type="PROSITE" id="PS50188"/>
    </source>
</evidence>
<feature type="compositionally biased region" description="Basic and acidic residues" evidence="5">
    <location>
        <begin position="718"/>
        <end position="748"/>
    </location>
</feature>
<dbReference type="SMART" id="SM00449">
    <property type="entry name" value="SPRY"/>
    <property type="match status" value="1"/>
</dbReference>
<evidence type="ECO:0000256" key="3">
    <source>
        <dbReference type="ARBA" id="ARBA00022553"/>
    </source>
</evidence>
<dbReference type="FunFam" id="3.40.50.300:FF:000355">
    <property type="entry name" value="Heterogeneous nuclear ribonucleoprotein U-like 1, isoform CRA_a"/>
    <property type="match status" value="1"/>
</dbReference>
<dbReference type="Pfam" id="PF02037">
    <property type="entry name" value="SAP"/>
    <property type="match status" value="1"/>
</dbReference>
<dbReference type="Pfam" id="PF13671">
    <property type="entry name" value="AAA_33"/>
    <property type="match status" value="1"/>
</dbReference>
<evidence type="ECO:0000256" key="2">
    <source>
        <dbReference type="ARBA" id="ARBA00022481"/>
    </source>
</evidence>
<dbReference type="InterPro" id="IPR027417">
    <property type="entry name" value="P-loop_NTPase"/>
</dbReference>
<sequence length="1024" mass="112476">MSEVTEETLMKLKVVELRAELSQRKLPTQGTKAILVDRLLTAIQAEVQENGDEAEEQTTNGDMESIGVDEAASESMETSQEILQPVGDTSKEDVTVAPVAPVPAKSPEAPVPAESPEAPGSVPLEDTSSSAPKEAMEEPAVPCANIDEVSESVPSTTHAPSFLSDGPKPTTAHEQEKPSEEQESLPVEEVQAELSQQPKEEVQEPDQVCQTDPEGTSVKTEADHVEAKSEVEKMETDAPLTEATKVEEHSIKEEKPAVDEKLDQSRISEREEAVIPLVIPEFDETKVLLDWCMFLIFFASNIKLTLTPVLLADNSDLHLAIDKDNLTLAAPLNEVPGFGYVWAGARATYGFTKGKIFYEAKLLEHLVISGIEDEPAPHVLRVGWSVDSPNCQLGEDPLSYGYGGTGKSANCGTFADYGVSFSAGNVIGAYIDLDANPITMSFTVDGADQGVAFNINRDDLSEKPLFPHVLSKNVKFEVNFGDRADGPYFQHPEQLLGHVSCAEVALEDRVRGPLPPEKKEDCELLMMVGLPSCGKTTWANKYSSEHPDKKFNVLSTNFLLDRMKVMGLAKKRNYAGRWEVLIEKSTKCLNVLLRLAGSRLRNYIIDQTNVYPSARRRKLKSFEGFATKAIVIVPTDDEYKKRQEKVEKEEGKDVPDTAVMDMKANFTLPKESDVGEIVFVELDREEAQKIVDTYNKEGKEANARRSSSNQGGSPAKRFRSDGRDDRRNDSRDRDRRSNDYGRRDDRGYQGRGGSWRGGDAGRGGGGGGWNNYNRDRWNGRSGGGGDRGWRGGGDRAWGGDRSGGMRQGYGGGDRRNDRDGGRQGGGGDRGGGYGNRGGGAYAGGRDFRGSRDSRGRDDGRYQPYPRRDDRGGGGGRQPPFQRDSRGGQQSGYQGGSSMGRGYGATSSVRPWNQSSGVFLPFGNSFEWRFVSFMSSLVLLMKAFLLPHVHIVVEEATVVPVEVVFQLEATELRLRKPSLELELLLQIQLRPQQRGPLRQERDPELLGQLNRLVSLLPQMPGPVSK</sequence>
<dbReference type="PROSITE" id="PS50188">
    <property type="entry name" value="B302_SPRY"/>
    <property type="match status" value="1"/>
</dbReference>
<dbReference type="GO" id="GO:0000380">
    <property type="term" value="P:alternative mRNA splicing, via spliceosome"/>
    <property type="evidence" value="ECO:0007669"/>
    <property type="project" value="TreeGrafter"/>
</dbReference>
<feature type="compositionally biased region" description="Polar residues" evidence="5">
    <location>
        <begin position="208"/>
        <end position="219"/>
    </location>
</feature>
<name>A0A7R9GE93_9CRUS</name>
<dbReference type="EMBL" id="CAJPEX010001043">
    <property type="protein sequence ID" value="CAG0918021.1"/>
    <property type="molecule type" value="Genomic_DNA"/>
</dbReference>
<feature type="compositionally biased region" description="Basic and acidic residues" evidence="5">
    <location>
        <begin position="244"/>
        <end position="264"/>
    </location>
</feature>
<feature type="region of interest" description="Disordered" evidence="5">
    <location>
        <begin position="47"/>
        <end position="264"/>
    </location>
</feature>
<dbReference type="SUPFAM" id="SSF52540">
    <property type="entry name" value="P-loop containing nucleoside triphosphate hydrolases"/>
    <property type="match status" value="1"/>
</dbReference>
<keyword evidence="9" id="KW-1185">Reference proteome</keyword>
<evidence type="ECO:0000256" key="4">
    <source>
        <dbReference type="ARBA" id="ARBA00023242"/>
    </source>
</evidence>
<dbReference type="SUPFAM" id="SSF68906">
    <property type="entry name" value="SAP domain"/>
    <property type="match status" value="1"/>
</dbReference>
<dbReference type="PANTHER" id="PTHR12381">
    <property type="entry name" value="HETEROGENEOUS NUCLEAR RIBONUCLEOPROTEIN U FAMILY MEMBER"/>
    <property type="match status" value="1"/>
</dbReference>
<feature type="compositionally biased region" description="Gly residues" evidence="5">
    <location>
        <begin position="822"/>
        <end position="842"/>
    </location>
</feature>
<feature type="compositionally biased region" description="Low complexity" evidence="5">
    <location>
        <begin position="96"/>
        <end position="119"/>
    </location>
</feature>
<protein>
    <submittedName>
        <fullName evidence="8">Uncharacterized protein</fullName>
    </submittedName>
</protein>
<dbReference type="InterPro" id="IPR013320">
    <property type="entry name" value="ConA-like_dom_sf"/>
</dbReference>
<feature type="compositionally biased region" description="Gly residues" evidence="5">
    <location>
        <begin position="888"/>
        <end position="902"/>
    </location>
</feature>
<dbReference type="InterPro" id="IPR003034">
    <property type="entry name" value="SAP_dom"/>
</dbReference>
<dbReference type="SUPFAM" id="SSF49899">
    <property type="entry name" value="Concanavalin A-like lectins/glucanases"/>
    <property type="match status" value="1"/>
</dbReference>
<dbReference type="GO" id="GO:0003723">
    <property type="term" value="F:RNA binding"/>
    <property type="evidence" value="ECO:0007669"/>
    <property type="project" value="TreeGrafter"/>
</dbReference>
<evidence type="ECO:0000313" key="9">
    <source>
        <dbReference type="Proteomes" id="UP000678499"/>
    </source>
</evidence>
<keyword evidence="3" id="KW-0597">Phosphoprotein</keyword>
<dbReference type="SMART" id="SM00513">
    <property type="entry name" value="SAP"/>
    <property type="match status" value="1"/>
</dbReference>
<dbReference type="AlphaFoldDB" id="A0A7R9GE93"/>
<dbReference type="EMBL" id="OA883080">
    <property type="protein sequence ID" value="CAD7277869.1"/>
    <property type="molecule type" value="Genomic_DNA"/>
</dbReference>
<evidence type="ECO:0000259" key="7">
    <source>
        <dbReference type="PROSITE" id="PS50800"/>
    </source>
</evidence>
<feature type="compositionally biased region" description="Basic and acidic residues" evidence="5">
    <location>
        <begin position="845"/>
        <end position="871"/>
    </location>
</feature>
<evidence type="ECO:0000256" key="1">
    <source>
        <dbReference type="ARBA" id="ARBA00004123"/>
    </source>
</evidence>
<feature type="region of interest" description="Disordered" evidence="5">
    <location>
        <begin position="694"/>
        <end position="906"/>
    </location>
</feature>
<dbReference type="InterPro" id="IPR001870">
    <property type="entry name" value="B30.2/SPRY"/>
</dbReference>
<feature type="compositionally biased region" description="Basic and acidic residues" evidence="5">
    <location>
        <begin position="220"/>
        <end position="236"/>
    </location>
</feature>
<dbReference type="InterPro" id="IPR043136">
    <property type="entry name" value="B30.2/SPRY_sf"/>
</dbReference>
<feature type="compositionally biased region" description="Basic and acidic residues" evidence="5">
    <location>
        <begin position="171"/>
        <end position="180"/>
    </location>
</feature>
<proteinExistence type="predicted"/>